<dbReference type="Proteomes" id="UP001153636">
    <property type="component" value="Chromosome 1"/>
</dbReference>
<gene>
    <name evidence="1" type="ORF">PSYICH_LOCUS47</name>
</gene>
<proteinExistence type="predicted"/>
<keyword evidence="2" id="KW-1185">Reference proteome</keyword>
<evidence type="ECO:0000313" key="1">
    <source>
        <dbReference type="EMBL" id="CAH1099053.1"/>
    </source>
</evidence>
<evidence type="ECO:0000313" key="2">
    <source>
        <dbReference type="Proteomes" id="UP001153636"/>
    </source>
</evidence>
<protein>
    <submittedName>
        <fullName evidence="1">Uncharacterized protein</fullName>
    </submittedName>
</protein>
<reference evidence="1" key="1">
    <citation type="submission" date="2022-01" db="EMBL/GenBank/DDBJ databases">
        <authorList>
            <person name="King R."/>
        </authorList>
    </citation>
    <scope>NUCLEOTIDE SEQUENCE</scope>
</reference>
<name>A0A9P0CE33_9CUCU</name>
<dbReference type="AlphaFoldDB" id="A0A9P0CE33"/>
<dbReference type="OrthoDB" id="6771747at2759"/>
<organism evidence="1 2">
    <name type="scientific">Psylliodes chrysocephalus</name>
    <dbReference type="NCBI Taxonomy" id="3402493"/>
    <lineage>
        <taxon>Eukaryota</taxon>
        <taxon>Metazoa</taxon>
        <taxon>Ecdysozoa</taxon>
        <taxon>Arthropoda</taxon>
        <taxon>Hexapoda</taxon>
        <taxon>Insecta</taxon>
        <taxon>Pterygota</taxon>
        <taxon>Neoptera</taxon>
        <taxon>Endopterygota</taxon>
        <taxon>Coleoptera</taxon>
        <taxon>Polyphaga</taxon>
        <taxon>Cucujiformia</taxon>
        <taxon>Chrysomeloidea</taxon>
        <taxon>Chrysomelidae</taxon>
        <taxon>Galerucinae</taxon>
        <taxon>Alticini</taxon>
        <taxon>Psylliodes</taxon>
    </lineage>
</organism>
<accession>A0A9P0CE33</accession>
<sequence>MRKIDGSDYKECVVKTIWNTSAKLLQEKYYNKYSRSFDPLKDIIFQSARNARDTKRKLLQGNAHKRKISSVPLTYEHQAICTQWDEDTPTGLQKKFFQIAAVELSWRGSEAANCLLESNIIQFF</sequence>
<dbReference type="EMBL" id="OV651813">
    <property type="protein sequence ID" value="CAH1099053.1"/>
    <property type="molecule type" value="Genomic_DNA"/>
</dbReference>